<organism evidence="2 3">
    <name type="scientific">candidate division MSBL1 archaeon SCGC-AAA382A20</name>
    <dbReference type="NCBI Taxonomy" id="1698280"/>
    <lineage>
        <taxon>Archaea</taxon>
        <taxon>Methanobacteriati</taxon>
        <taxon>Methanobacteriota</taxon>
        <taxon>candidate division MSBL1</taxon>
    </lineage>
</organism>
<sequence length="773" mass="87665">MKFGQKGIGSATVFIVLAAAAFGTIGPPVLADAVDTRADSPFYSLEIVGEHIKQPFSDKTDLNLALAEERFNEFTQMVNNGKADKYSWLVEKANANFTQAITSSEDADELNLVLREFREYSLNLENVEANVSKDVEVELKALQLQSFRKVNVVENMRRGKKFSETKGGELESRLREIEVDTRELVEKEGPDLEFELSGNPEGVMLRTKDSSFALKIGKIQENPRIRQIENLTVEIEKSGLENYYFKIGPTENISVVWPEDNIRIEPGPENIEVEFHRENYDIDQPENLEGTVTVENIGEGRENRRFKDLVVEGDGVKGDVISREKPTLAPQAQGENVAFLSAETKWYASVVIAADEEYRADPQWRDKAESILEDADTPFIKEYGLNFSTVRFEGYNSDDSLSDPRDLFRDVRNKVEKRKANLMLAFSGQYSGSIGGIAELCGDDTIIFPESIGWPWNKSQVTQHELSHLYNAQDHDSGWSDICIMSYIWSNRYIRRWCEACQQRMNDYMMEQAPLRLWTEEEEYSPREGVNINLKNQSKRPVQVGNLKISRYTEEGWEEADMRDISERIPPGETYQWEWTGSTAILIAGQDHDPSDPGWYRVVWEPYDPERDEPFGRSSTSFSIVGSLLHVKPSPPKTIEVGENLTYSAKLVTFKNPEVLGKEDKDIKSPLLLPRVEDVTGVAQWEVENSNVGRLTKKEVNNRTYAVFTGENEGNTTLTADYKGISDISSKIIVNRRIIITPGENIENITVGSGNLENVENLVSENIHIKKFP</sequence>
<accession>A0A133VMT3</accession>
<name>A0A133VMT3_9EURY</name>
<dbReference type="InterPro" id="IPR043725">
    <property type="entry name" value="DUF5667"/>
</dbReference>
<dbReference type="Gene3D" id="2.60.40.1080">
    <property type="match status" value="1"/>
</dbReference>
<evidence type="ECO:0000313" key="3">
    <source>
        <dbReference type="Proteomes" id="UP000070263"/>
    </source>
</evidence>
<dbReference type="SUPFAM" id="SSF55486">
    <property type="entry name" value="Metalloproteases ('zincins'), catalytic domain"/>
    <property type="match status" value="1"/>
</dbReference>
<proteinExistence type="predicted"/>
<comment type="caution">
    <text evidence="2">The sequence shown here is derived from an EMBL/GenBank/DDBJ whole genome shotgun (WGS) entry which is preliminary data.</text>
</comment>
<evidence type="ECO:0000259" key="1">
    <source>
        <dbReference type="Pfam" id="PF18915"/>
    </source>
</evidence>
<feature type="domain" description="DUF5667" evidence="1">
    <location>
        <begin position="39"/>
        <end position="123"/>
    </location>
</feature>
<dbReference type="EMBL" id="LHYE01000002">
    <property type="protein sequence ID" value="KXB07711.1"/>
    <property type="molecule type" value="Genomic_DNA"/>
</dbReference>
<dbReference type="Pfam" id="PF18915">
    <property type="entry name" value="DUF5667"/>
    <property type="match status" value="1"/>
</dbReference>
<protein>
    <recommendedName>
        <fullName evidence="1">DUF5667 domain-containing protein</fullName>
    </recommendedName>
</protein>
<keyword evidence="3" id="KW-1185">Reference proteome</keyword>
<gene>
    <name evidence="2" type="ORF">AKJ51_00355</name>
</gene>
<dbReference type="Proteomes" id="UP000070263">
    <property type="component" value="Unassembled WGS sequence"/>
</dbReference>
<dbReference type="AlphaFoldDB" id="A0A133VMT3"/>
<evidence type="ECO:0000313" key="2">
    <source>
        <dbReference type="EMBL" id="KXB07711.1"/>
    </source>
</evidence>
<reference evidence="2 3" key="1">
    <citation type="journal article" date="2016" name="Sci. Rep.">
        <title>Metabolic traits of an uncultured archaeal lineage -MSBL1- from brine pools of the Red Sea.</title>
        <authorList>
            <person name="Mwirichia R."/>
            <person name="Alam I."/>
            <person name="Rashid M."/>
            <person name="Vinu M."/>
            <person name="Ba-Alawi W."/>
            <person name="Anthony Kamau A."/>
            <person name="Kamanda Ngugi D."/>
            <person name="Goker M."/>
            <person name="Klenk H.P."/>
            <person name="Bajic V."/>
            <person name="Stingl U."/>
        </authorList>
    </citation>
    <scope>NUCLEOTIDE SEQUENCE [LARGE SCALE GENOMIC DNA]</scope>
    <source>
        <strain evidence="2">SCGC-AAA382A20</strain>
    </source>
</reference>